<gene>
    <name evidence="3" type="ORF">AXG93_406s1610</name>
</gene>
<feature type="compositionally biased region" description="Polar residues" evidence="2">
    <location>
        <begin position="408"/>
        <end position="418"/>
    </location>
</feature>
<dbReference type="Pfam" id="PF07795">
    <property type="entry name" value="DUF1635"/>
    <property type="match status" value="2"/>
</dbReference>
<evidence type="ECO:0000313" key="4">
    <source>
        <dbReference type="Proteomes" id="UP000077202"/>
    </source>
</evidence>
<name>A0A176VCE9_MARPO</name>
<evidence type="ECO:0000256" key="2">
    <source>
        <dbReference type="SAM" id="MobiDB-lite"/>
    </source>
</evidence>
<protein>
    <submittedName>
        <fullName evidence="3">Uncharacterized protein</fullName>
    </submittedName>
</protein>
<dbReference type="InterPro" id="IPR012862">
    <property type="entry name" value="DUF1635"/>
</dbReference>
<sequence>MMGMGLGLAMGWGADGWRDGWRSADGAGIVGVQEKRSDVRTWVSWKGGNGSCMATMMDRGSAMRTRGGRMSGEVMRLDHHPYMPSDVRRRVRRCRCMGGRHWVDSNEEMKHLLICATLELESAKAEGQIHEAKVRHHEARVRHLEEVLSKMRKERDEYRDKCNQLQARLSRSPSLGSGLSDGITVGLSSVQQMESVSSMPEPTRCTLSEVHRQMQEQHQQQQQLDLQHLEMQQQIHGHHLELQPHHMIDMPELRQDPTHMSSQQLDQFQQQIDMQQHPGDQAREQLALDMHSPDRQSANAQCTEGLNPGSVTSTPWSDFPTGVQMKMRGSDQSCSILDESLRLHMDFPQDVSRARLDHNSPSLEEFHDHQMQLQLQQQQRQHQHQHQQQQQQQQQQRQESEQLLAHMQHQQRNSPASQCCTINSSQCSTIHMGDEQACHSGLSEGRDVGVHGMSVLPHSSWQMPPHSSSLMQNGLVSSSVSNLDIDAYAMVSPAIPTHHQSAPQLLQSGSAVASILSPLERYGDSPSSSLLSPRPMHLPVPPEADMQHILNSLPEKGKLLQAVMKAGPLLQTLLLSGPLPQWRHPPPAMDSVEIPRVSMSSASLAVPSLEQHSSPVSGMGRNGGSAYSSHGMRMSMHNTAASNGGLCHAMSLPVAGISTGLNPPLGSQRSLPQRLPLSNSHLSHDMSLLGPPLKYAKIH</sequence>
<keyword evidence="4" id="KW-1185">Reference proteome</keyword>
<reference evidence="3" key="1">
    <citation type="submission" date="2016-03" db="EMBL/GenBank/DDBJ databases">
        <title>Mechanisms controlling the formation of the plant cell surface in tip-growing cells are functionally conserved among land plants.</title>
        <authorList>
            <person name="Honkanen S."/>
            <person name="Jones V.A."/>
            <person name="Morieri G."/>
            <person name="Champion C."/>
            <person name="Hetherington A.J."/>
            <person name="Kelly S."/>
            <person name="Saint-Marcoux D."/>
            <person name="Proust H."/>
            <person name="Prescott H."/>
            <person name="Dolan L."/>
        </authorList>
    </citation>
    <scope>NUCLEOTIDE SEQUENCE [LARGE SCALE GENOMIC DNA]</scope>
    <source>
        <tissue evidence="3">Whole gametophyte</tissue>
    </source>
</reference>
<evidence type="ECO:0000256" key="1">
    <source>
        <dbReference type="SAM" id="Coils"/>
    </source>
</evidence>
<feature type="region of interest" description="Disordered" evidence="2">
    <location>
        <begin position="366"/>
        <end position="418"/>
    </location>
</feature>
<comment type="caution">
    <text evidence="3">The sequence shown here is derived from an EMBL/GenBank/DDBJ whole genome shotgun (WGS) entry which is preliminary data.</text>
</comment>
<dbReference type="PANTHER" id="PTHR33431:SF3">
    <property type="entry name" value="ENABLED-LIKE PROTEIN (DUF1635)"/>
    <property type="match status" value="1"/>
</dbReference>
<proteinExistence type="predicted"/>
<accession>A0A176VCE9</accession>
<dbReference type="Proteomes" id="UP000077202">
    <property type="component" value="Unassembled WGS sequence"/>
</dbReference>
<organism evidence="3 4">
    <name type="scientific">Marchantia polymorpha subsp. ruderalis</name>
    <dbReference type="NCBI Taxonomy" id="1480154"/>
    <lineage>
        <taxon>Eukaryota</taxon>
        <taxon>Viridiplantae</taxon>
        <taxon>Streptophyta</taxon>
        <taxon>Embryophyta</taxon>
        <taxon>Marchantiophyta</taxon>
        <taxon>Marchantiopsida</taxon>
        <taxon>Marchantiidae</taxon>
        <taxon>Marchantiales</taxon>
        <taxon>Marchantiaceae</taxon>
        <taxon>Marchantia</taxon>
    </lineage>
</organism>
<feature type="coiled-coil region" evidence="1">
    <location>
        <begin position="106"/>
        <end position="168"/>
    </location>
</feature>
<dbReference type="EMBL" id="LVLJ01004128">
    <property type="protein sequence ID" value="OAE18193.1"/>
    <property type="molecule type" value="Genomic_DNA"/>
</dbReference>
<dbReference type="PANTHER" id="PTHR33431">
    <property type="entry name" value="ENABLED-LIKE PROTEIN (DUF1635)"/>
    <property type="match status" value="1"/>
</dbReference>
<feature type="compositionally biased region" description="Low complexity" evidence="2">
    <location>
        <begin position="371"/>
        <end position="397"/>
    </location>
</feature>
<keyword evidence="1" id="KW-0175">Coiled coil</keyword>
<evidence type="ECO:0000313" key="3">
    <source>
        <dbReference type="EMBL" id="OAE18193.1"/>
    </source>
</evidence>
<dbReference type="AlphaFoldDB" id="A0A176VCE9"/>